<dbReference type="PANTHER" id="PTHR30363:SF44">
    <property type="entry name" value="AGA OPERON TRANSCRIPTIONAL REPRESSOR-RELATED"/>
    <property type="match status" value="1"/>
</dbReference>
<dbReference type="AlphaFoldDB" id="A0A380LNY7"/>
<dbReference type="PROSITE" id="PS51000">
    <property type="entry name" value="HTH_DEOR_2"/>
    <property type="match status" value="1"/>
</dbReference>
<feature type="domain" description="HTH deoR-type" evidence="3">
    <location>
        <begin position="3"/>
        <end position="58"/>
    </location>
</feature>
<evidence type="ECO:0000256" key="1">
    <source>
        <dbReference type="ARBA" id="ARBA00023015"/>
    </source>
</evidence>
<dbReference type="RefSeq" id="WP_115240867.1">
    <property type="nucleotide sequence ID" value="NZ_CAUWMU010000030.1"/>
</dbReference>
<dbReference type="SMART" id="SM00420">
    <property type="entry name" value="HTH_DEOR"/>
    <property type="match status" value="1"/>
</dbReference>
<dbReference type="InterPro" id="IPR001034">
    <property type="entry name" value="DeoR_HTH"/>
</dbReference>
<evidence type="ECO:0000313" key="5">
    <source>
        <dbReference type="Proteomes" id="UP000255523"/>
    </source>
</evidence>
<reference evidence="4 5" key="1">
    <citation type="submission" date="2018-06" db="EMBL/GenBank/DDBJ databases">
        <authorList>
            <consortium name="Pathogen Informatics"/>
            <person name="Doyle S."/>
        </authorList>
    </citation>
    <scope>NUCLEOTIDE SEQUENCE [LARGE SCALE GENOMIC DNA]</scope>
    <source>
        <strain evidence="4 5">NCTC11087</strain>
    </source>
</reference>
<dbReference type="OrthoDB" id="9797223at2"/>
<evidence type="ECO:0000256" key="2">
    <source>
        <dbReference type="ARBA" id="ARBA00023163"/>
    </source>
</evidence>
<sequence length="258" mass="30026">MLTEERMVRIMDLLHKNSFVSIQDLMKRFQVSRSSIMRDLQELEEQGRILRVRGGASLVDTDVLLSRYNEPAVQFKEDTQKDAKKIICHKAIEEVHDGDCIFIDAGTTPVYLLEGLKHKDVELVTTNTYLLERLPLDFKGHVYLLGGEFSKKYDSSFGSMTTQLLKQFRFDLCFLTANGISVQEDEAYVFDMHIGTIKKEVQMRSRKSILLIDHTKLKTRAFYTWSNLSSFSKVYMDIYPKNKRIPENFKICKEIEND</sequence>
<dbReference type="InterPro" id="IPR014036">
    <property type="entry name" value="DeoR-like_C"/>
</dbReference>
<keyword evidence="1" id="KW-0805">Transcription regulation</keyword>
<dbReference type="SMART" id="SM01134">
    <property type="entry name" value="DeoRC"/>
    <property type="match status" value="1"/>
</dbReference>
<keyword evidence="5" id="KW-1185">Reference proteome</keyword>
<proteinExistence type="predicted"/>
<name>A0A380LNY7_9FIRM</name>
<dbReference type="GeneID" id="77462860"/>
<dbReference type="Gene3D" id="1.10.10.10">
    <property type="entry name" value="Winged helix-like DNA-binding domain superfamily/Winged helix DNA-binding domain"/>
    <property type="match status" value="1"/>
</dbReference>
<dbReference type="InterPro" id="IPR036388">
    <property type="entry name" value="WH-like_DNA-bd_sf"/>
</dbReference>
<dbReference type="InterPro" id="IPR036390">
    <property type="entry name" value="WH_DNA-bd_sf"/>
</dbReference>
<dbReference type="SUPFAM" id="SSF100950">
    <property type="entry name" value="NagB/RpiA/CoA transferase-like"/>
    <property type="match status" value="1"/>
</dbReference>
<accession>A0A380LNY7</accession>
<dbReference type="GO" id="GO:0003700">
    <property type="term" value="F:DNA-binding transcription factor activity"/>
    <property type="evidence" value="ECO:0007669"/>
    <property type="project" value="InterPro"/>
</dbReference>
<dbReference type="Pfam" id="PF00455">
    <property type="entry name" value="DeoRC"/>
    <property type="match status" value="1"/>
</dbReference>
<gene>
    <name evidence="4" type="primary">glpR_4</name>
    <name evidence="4" type="ORF">NCTC11087_01924</name>
</gene>
<dbReference type="Proteomes" id="UP000255523">
    <property type="component" value="Unassembled WGS sequence"/>
</dbReference>
<dbReference type="SUPFAM" id="SSF46785">
    <property type="entry name" value="Winged helix' DNA-binding domain"/>
    <property type="match status" value="1"/>
</dbReference>
<protein>
    <submittedName>
        <fullName evidence="4">Fructose repressor</fullName>
    </submittedName>
</protein>
<dbReference type="EMBL" id="UHFX01000003">
    <property type="protein sequence ID" value="SUO04991.1"/>
    <property type="molecule type" value="Genomic_DNA"/>
</dbReference>
<dbReference type="InterPro" id="IPR037171">
    <property type="entry name" value="NagB/RpiA_transferase-like"/>
</dbReference>
<dbReference type="InterPro" id="IPR050313">
    <property type="entry name" value="Carb_Metab_HTH_regulators"/>
</dbReference>
<evidence type="ECO:0000313" key="4">
    <source>
        <dbReference type="EMBL" id="SUO04991.1"/>
    </source>
</evidence>
<dbReference type="Pfam" id="PF08220">
    <property type="entry name" value="HTH_DeoR"/>
    <property type="match status" value="1"/>
</dbReference>
<organism evidence="4 5">
    <name type="scientific">Faecalicoccus pleomorphus</name>
    <dbReference type="NCBI Taxonomy" id="1323"/>
    <lineage>
        <taxon>Bacteria</taxon>
        <taxon>Bacillati</taxon>
        <taxon>Bacillota</taxon>
        <taxon>Erysipelotrichia</taxon>
        <taxon>Erysipelotrichales</taxon>
        <taxon>Erysipelotrichaceae</taxon>
        <taxon>Faecalicoccus</taxon>
    </lineage>
</organism>
<dbReference type="Gene3D" id="3.40.50.1360">
    <property type="match status" value="1"/>
</dbReference>
<evidence type="ECO:0000259" key="3">
    <source>
        <dbReference type="PROSITE" id="PS51000"/>
    </source>
</evidence>
<dbReference type="PRINTS" id="PR00037">
    <property type="entry name" value="HTHLACR"/>
</dbReference>
<keyword evidence="2" id="KW-0804">Transcription</keyword>
<dbReference type="PANTHER" id="PTHR30363">
    <property type="entry name" value="HTH-TYPE TRANSCRIPTIONAL REGULATOR SRLR-RELATED"/>
    <property type="match status" value="1"/>
</dbReference>